<feature type="transmembrane region" description="Helical" evidence="14">
    <location>
        <begin position="333"/>
        <end position="357"/>
    </location>
</feature>
<evidence type="ECO:0000256" key="12">
    <source>
        <dbReference type="ARBA" id="ARBA00033708"/>
    </source>
</evidence>
<keyword evidence="10 14" id="KW-0472">Membrane</keyword>
<evidence type="ECO:0000256" key="10">
    <source>
        <dbReference type="ARBA" id="ARBA00023136"/>
    </source>
</evidence>
<evidence type="ECO:0000256" key="14">
    <source>
        <dbReference type="SAM" id="Phobius"/>
    </source>
</evidence>
<evidence type="ECO:0000256" key="11">
    <source>
        <dbReference type="ARBA" id="ARBA00023201"/>
    </source>
</evidence>
<protein>
    <submittedName>
        <fullName evidence="15">Na+/solute symporter</fullName>
    </submittedName>
</protein>
<evidence type="ECO:0000256" key="1">
    <source>
        <dbReference type="ARBA" id="ARBA00004651"/>
    </source>
</evidence>
<keyword evidence="7 14" id="KW-1133">Transmembrane helix</keyword>
<dbReference type="GO" id="GO:0015293">
    <property type="term" value="F:symporter activity"/>
    <property type="evidence" value="ECO:0007669"/>
    <property type="project" value="UniProtKB-KW"/>
</dbReference>
<feature type="transmembrane region" description="Helical" evidence="14">
    <location>
        <begin position="515"/>
        <end position="532"/>
    </location>
</feature>
<dbReference type="KEGG" id="tli:Tlie_1832"/>
<comment type="similarity">
    <text evidence="2 13">Belongs to the sodium:solute symporter (SSF) (TC 2.A.21) family.</text>
</comment>
<dbReference type="OrthoDB" id="9810181at2"/>
<dbReference type="Pfam" id="PF00474">
    <property type="entry name" value="SSF"/>
    <property type="match status" value="1"/>
</dbReference>
<feature type="transmembrane region" description="Helical" evidence="14">
    <location>
        <begin position="280"/>
        <end position="301"/>
    </location>
</feature>
<dbReference type="GO" id="GO:0006814">
    <property type="term" value="P:sodium ion transport"/>
    <property type="evidence" value="ECO:0007669"/>
    <property type="project" value="UniProtKB-KW"/>
</dbReference>
<evidence type="ECO:0000313" key="15">
    <source>
        <dbReference type="EMBL" id="AER67542.1"/>
    </source>
</evidence>
<feature type="transmembrane region" description="Helical" evidence="14">
    <location>
        <begin position="6"/>
        <end position="30"/>
    </location>
</feature>
<evidence type="ECO:0000256" key="7">
    <source>
        <dbReference type="ARBA" id="ARBA00022989"/>
    </source>
</evidence>
<feature type="transmembrane region" description="Helical" evidence="14">
    <location>
        <begin position="456"/>
        <end position="479"/>
    </location>
</feature>
<name>G7V908_THELD</name>
<dbReference type="Gene3D" id="1.20.1730.10">
    <property type="entry name" value="Sodium/glucose cotransporter"/>
    <property type="match status" value="1"/>
</dbReference>
<reference evidence="15 16" key="2">
    <citation type="journal article" date="2012" name="Stand. Genomic Sci.">
        <title>Genome sequence of the moderately thermophilic, amino-acid-degrading and sulfur-reducing bacterium Thermovirga lienii type strain (Cas60314(T)).</title>
        <authorList>
            <person name="Goker M."/>
            <person name="Saunders E."/>
            <person name="Lapidus A."/>
            <person name="Nolan M."/>
            <person name="Lucas S."/>
            <person name="Hammon N."/>
            <person name="Deshpande S."/>
            <person name="Cheng J.F."/>
            <person name="Han C."/>
            <person name="Tapia R."/>
            <person name="Goodwin L.A."/>
            <person name="Pitluck S."/>
            <person name="Liolios K."/>
            <person name="Mavromatis K."/>
            <person name="Pagani I."/>
            <person name="Ivanova N."/>
            <person name="Mikhailova N."/>
            <person name="Pati A."/>
            <person name="Chen A."/>
            <person name="Palaniappan K."/>
            <person name="Land M."/>
            <person name="Chang Y.J."/>
            <person name="Jeffries C.D."/>
            <person name="Brambilla E.M."/>
            <person name="Rohde M."/>
            <person name="Spring S."/>
            <person name="Detter J.C."/>
            <person name="Woyke T."/>
            <person name="Bristow J."/>
            <person name="Eisen J.A."/>
            <person name="Markowitz V."/>
            <person name="Hugenholtz P."/>
            <person name="Kyrpides N.C."/>
            <person name="Klenk H.P."/>
        </authorList>
    </citation>
    <scope>NUCLEOTIDE SEQUENCE [LARGE SCALE GENOMIC DNA]</scope>
    <source>
        <strain evidence="16">ATCC BAA-1197 / DSM 17291 / Cas60314</strain>
    </source>
</reference>
<reference evidence="16" key="1">
    <citation type="submission" date="2011-10" db="EMBL/GenBank/DDBJ databases">
        <title>The complete genome of chromosome of Thermovirga lienii DSM 17291.</title>
        <authorList>
            <consortium name="US DOE Joint Genome Institute (JGI-PGF)"/>
            <person name="Lucas S."/>
            <person name="Copeland A."/>
            <person name="Lapidus A."/>
            <person name="Glavina del Rio T."/>
            <person name="Dalin E."/>
            <person name="Tice H."/>
            <person name="Bruce D."/>
            <person name="Goodwin L."/>
            <person name="Pitluck S."/>
            <person name="Peters L."/>
            <person name="Mikhailova N."/>
            <person name="Saunders E."/>
            <person name="Kyrpides N."/>
            <person name="Mavromatis K."/>
            <person name="Ivanova N."/>
            <person name="Last F.I."/>
            <person name="Brettin T."/>
            <person name="Detter J.C."/>
            <person name="Han C."/>
            <person name="Larimer F."/>
            <person name="Land M."/>
            <person name="Hauser L."/>
            <person name="Markowitz V."/>
            <person name="Cheng J.-F."/>
            <person name="Hugenholtz P."/>
            <person name="Woyke T."/>
            <person name="Wu D."/>
            <person name="Spring S."/>
            <person name="Schroeder M."/>
            <person name="Brambilla E.-M."/>
            <person name="Klenk H.-P."/>
            <person name="Eisen J.A."/>
        </authorList>
    </citation>
    <scope>NUCLEOTIDE SEQUENCE [LARGE SCALE GENOMIC DNA]</scope>
    <source>
        <strain evidence="16">ATCC BAA-1197 / DSM 17291 / Cas60314</strain>
    </source>
</reference>
<keyword evidence="5 14" id="KW-0812">Transmembrane</keyword>
<keyword evidence="3" id="KW-0813">Transport</keyword>
<dbReference type="PANTHER" id="PTHR48086">
    <property type="entry name" value="SODIUM/PROLINE SYMPORTER-RELATED"/>
    <property type="match status" value="1"/>
</dbReference>
<gene>
    <name evidence="15" type="ordered locus">Tlie_1832</name>
</gene>
<evidence type="ECO:0000256" key="6">
    <source>
        <dbReference type="ARBA" id="ARBA00022847"/>
    </source>
</evidence>
<keyword evidence="16" id="KW-1185">Reference proteome</keyword>
<feature type="transmembrane region" description="Helical" evidence="14">
    <location>
        <begin position="377"/>
        <end position="395"/>
    </location>
</feature>
<keyword evidence="9" id="KW-0406">Ion transport</keyword>
<dbReference type="STRING" id="580340.Tlie_1832"/>
<dbReference type="EMBL" id="CP003096">
    <property type="protein sequence ID" value="AER67542.1"/>
    <property type="molecule type" value="Genomic_DNA"/>
</dbReference>
<feature type="transmembrane region" description="Helical" evidence="14">
    <location>
        <begin position="197"/>
        <end position="220"/>
    </location>
</feature>
<dbReference type="CDD" id="cd10322">
    <property type="entry name" value="SLC5sbd"/>
    <property type="match status" value="1"/>
</dbReference>
<keyword evidence="4" id="KW-1003">Cell membrane</keyword>
<dbReference type="InterPro" id="IPR038377">
    <property type="entry name" value="Na/Glc_symporter_sf"/>
</dbReference>
<keyword evidence="6" id="KW-0769">Symport</keyword>
<feature type="transmembrane region" description="Helical" evidence="14">
    <location>
        <begin position="80"/>
        <end position="106"/>
    </location>
</feature>
<organism evidence="15 16">
    <name type="scientific">Thermovirga lienii (strain ATCC BAA-1197 / DSM 17291 / Cas60314)</name>
    <dbReference type="NCBI Taxonomy" id="580340"/>
    <lineage>
        <taxon>Bacteria</taxon>
        <taxon>Thermotogati</taxon>
        <taxon>Synergistota</taxon>
        <taxon>Synergistia</taxon>
        <taxon>Synergistales</taxon>
        <taxon>Thermovirgaceae</taxon>
        <taxon>Thermovirga</taxon>
    </lineage>
</organism>
<dbReference type="eggNOG" id="COG0591">
    <property type="taxonomic scope" value="Bacteria"/>
</dbReference>
<evidence type="ECO:0000256" key="9">
    <source>
        <dbReference type="ARBA" id="ARBA00023065"/>
    </source>
</evidence>
<dbReference type="PANTHER" id="PTHR48086:SF3">
    <property type="entry name" value="SODIUM_PROLINE SYMPORTER"/>
    <property type="match status" value="1"/>
</dbReference>
<dbReference type="Proteomes" id="UP000005868">
    <property type="component" value="Chromosome"/>
</dbReference>
<evidence type="ECO:0000256" key="4">
    <source>
        <dbReference type="ARBA" id="ARBA00022475"/>
    </source>
</evidence>
<dbReference type="PROSITE" id="PS50283">
    <property type="entry name" value="NA_SOLUT_SYMP_3"/>
    <property type="match status" value="1"/>
</dbReference>
<comment type="catalytic activity">
    <reaction evidence="12">
        <text>L-proline(in) + Na(+)(in) = L-proline(out) + Na(+)(out)</text>
        <dbReference type="Rhea" id="RHEA:28967"/>
        <dbReference type="ChEBI" id="CHEBI:29101"/>
        <dbReference type="ChEBI" id="CHEBI:60039"/>
    </reaction>
</comment>
<evidence type="ECO:0000256" key="5">
    <source>
        <dbReference type="ARBA" id="ARBA00022692"/>
    </source>
</evidence>
<accession>G7V908</accession>
<dbReference type="GO" id="GO:0005886">
    <property type="term" value="C:plasma membrane"/>
    <property type="evidence" value="ECO:0007669"/>
    <property type="project" value="UniProtKB-SubCell"/>
</dbReference>
<evidence type="ECO:0000256" key="13">
    <source>
        <dbReference type="RuleBase" id="RU362091"/>
    </source>
</evidence>
<feature type="transmembrane region" description="Helical" evidence="14">
    <location>
        <begin position="127"/>
        <end position="145"/>
    </location>
</feature>
<feature type="transmembrane region" description="Helical" evidence="14">
    <location>
        <begin position="165"/>
        <end position="185"/>
    </location>
</feature>
<dbReference type="InterPro" id="IPR001734">
    <property type="entry name" value="Na/solute_symporter"/>
</dbReference>
<keyword evidence="8" id="KW-0915">Sodium</keyword>
<feature type="transmembrane region" description="Helical" evidence="14">
    <location>
        <begin position="432"/>
        <end position="450"/>
    </location>
</feature>
<feature type="transmembrane region" description="Helical" evidence="14">
    <location>
        <begin position="42"/>
        <end position="60"/>
    </location>
</feature>
<feature type="transmembrane region" description="Helical" evidence="14">
    <location>
        <begin position="240"/>
        <end position="259"/>
    </location>
</feature>
<evidence type="ECO:0000256" key="8">
    <source>
        <dbReference type="ARBA" id="ARBA00023053"/>
    </source>
</evidence>
<sequence>MEPKMVSFGLQMVVLVVLALVGMVFAGWYSYKKRVGTTIDDFFAAGKSLGFMVLALALFADAYSGNSFLGYAAKTYRSGAWFLVYPQFMVAALIGALIVAPPIINLGKKWGYVSPFDYIEHRFNSKLVALIALIFMAWGTFVQFAEQFFAMGYLGEVASGGVLPYQLIVITFAIVILIYVGLGGFRGTALTAAIQGAVMIFSLFVMLVLIEILGGFGNSINIAWQVAPKKLAIPSTATMVTWYSTIILILLGLPTYPHVLQFYMGARDIDNLKKTFRLKAPVFLFAALVLWLIGMFGVGIFPNLSKLESEKLVPYLVGALALSFPGGYTLGSIINLGVIMATLSTAGATVMVLSMILSKELYKRFINPDAPDDKVIAVSRISICILLVLALILAFNPSITIWRWTEIKFELLLQATSVLVFSLYLPRIKKNPTIAGMLIGGSAAVVLTLTGHSKVYGIHAGLVGFAINSLIVIVGSYITGENQETERAKGILKYATIEDTRNGEIKYMLPAQSKTFWFGLVIVIALMVPWYAPESWNARSALGIPIWTWVTIFALFVEMLFVIFATYLWRKD</sequence>
<comment type="subcellular location">
    <subcellularLocation>
        <location evidence="1">Cell membrane</location>
        <topology evidence="1">Multi-pass membrane protein</topology>
    </subcellularLocation>
</comment>
<proteinExistence type="inferred from homology"/>
<dbReference type="AlphaFoldDB" id="G7V908"/>
<evidence type="ECO:0000256" key="2">
    <source>
        <dbReference type="ARBA" id="ARBA00006434"/>
    </source>
</evidence>
<keyword evidence="11" id="KW-0739">Sodium transport</keyword>
<dbReference type="InterPro" id="IPR050277">
    <property type="entry name" value="Sodium:Solute_Symporter"/>
</dbReference>
<evidence type="ECO:0000256" key="3">
    <source>
        <dbReference type="ARBA" id="ARBA00022448"/>
    </source>
</evidence>
<dbReference type="HOGENOM" id="CLU_018808_15_0_0"/>
<evidence type="ECO:0000313" key="16">
    <source>
        <dbReference type="Proteomes" id="UP000005868"/>
    </source>
</evidence>
<feature type="transmembrane region" description="Helical" evidence="14">
    <location>
        <begin position="544"/>
        <end position="569"/>
    </location>
</feature>